<dbReference type="GO" id="GO:0032299">
    <property type="term" value="C:ribonuclease H2 complex"/>
    <property type="evidence" value="ECO:0007669"/>
    <property type="project" value="InterPro"/>
</dbReference>
<evidence type="ECO:0000256" key="2">
    <source>
        <dbReference type="ARBA" id="ARBA00009823"/>
    </source>
</evidence>
<name>A0AA97J545_EUBMA</name>
<evidence type="ECO:0000313" key="12">
    <source>
        <dbReference type="RefSeq" id="XP_054831161.1"/>
    </source>
</evidence>
<dbReference type="Pfam" id="PF17745">
    <property type="entry name" value="Ydr279_N"/>
    <property type="match status" value="1"/>
</dbReference>
<dbReference type="PANTHER" id="PTHR13383">
    <property type="entry name" value="RIBONUCLEASE H2 SUBUNIT B"/>
    <property type="match status" value="1"/>
</dbReference>
<keyword evidence="11" id="KW-1185">Reference proteome</keyword>
<dbReference type="Pfam" id="PF09468">
    <property type="entry name" value="RNase_H2-Ydr279"/>
    <property type="match status" value="1"/>
</dbReference>
<dbReference type="InterPro" id="IPR041195">
    <property type="entry name" value="Rnh202_N"/>
</dbReference>
<evidence type="ECO:0000256" key="7">
    <source>
        <dbReference type="ARBA" id="ARBA00033464"/>
    </source>
</evidence>
<dbReference type="Gene3D" id="2.20.25.530">
    <property type="match status" value="1"/>
</dbReference>
<feature type="domain" description="Ribonuclease H2 subunit B wHTH" evidence="9">
    <location>
        <begin position="99"/>
        <end position="230"/>
    </location>
</feature>
<evidence type="ECO:0000313" key="11">
    <source>
        <dbReference type="Proteomes" id="UP001190640"/>
    </source>
</evidence>
<dbReference type="Proteomes" id="UP001190640">
    <property type="component" value="Chromosome 1"/>
</dbReference>
<dbReference type="InterPro" id="IPR040456">
    <property type="entry name" value="RNase_H2_suB"/>
</dbReference>
<keyword evidence="5" id="KW-0539">Nucleus</keyword>
<dbReference type="KEGG" id="emc:129326879"/>
<evidence type="ECO:0000256" key="6">
    <source>
        <dbReference type="ARBA" id="ARBA00024778"/>
    </source>
</evidence>
<proteinExistence type="inferred from homology"/>
<dbReference type="GeneID" id="129326879"/>
<dbReference type="PANTHER" id="PTHR13383:SF11">
    <property type="entry name" value="RIBONUCLEASE H2 SUBUNIT B"/>
    <property type="match status" value="1"/>
</dbReference>
<dbReference type="CDD" id="cd09270">
    <property type="entry name" value="RNase_H2-B"/>
    <property type="match status" value="1"/>
</dbReference>
<evidence type="ECO:0000259" key="9">
    <source>
        <dbReference type="Pfam" id="PF09468"/>
    </source>
</evidence>
<dbReference type="RefSeq" id="XP_054831161.1">
    <property type="nucleotide sequence ID" value="XM_054975186.1"/>
</dbReference>
<evidence type="ECO:0000256" key="3">
    <source>
        <dbReference type="ARBA" id="ARBA00011277"/>
    </source>
</evidence>
<dbReference type="GO" id="GO:0006401">
    <property type="term" value="P:RNA catabolic process"/>
    <property type="evidence" value="ECO:0007669"/>
    <property type="project" value="TreeGrafter"/>
</dbReference>
<dbReference type="Gene3D" id="1.10.20.120">
    <property type="match status" value="1"/>
</dbReference>
<dbReference type="InterPro" id="IPR019024">
    <property type="entry name" value="RNase_H2_suB_wHTH"/>
</dbReference>
<feature type="domain" description="Rnh202 triple barrel" evidence="10">
    <location>
        <begin position="40"/>
        <end position="96"/>
    </location>
</feature>
<protein>
    <recommendedName>
        <fullName evidence="4">Ribonuclease H2 subunit B</fullName>
    </recommendedName>
    <alternativeName>
        <fullName evidence="7">Ribonuclease HI subunit B</fullName>
    </alternativeName>
</protein>
<sequence length="310" mass="34752">MPNKRQRPAGPASKRDSGQWVMVAPVSVTDLPRKPGNGPLFTRLRNPSTGQAALYLFSSDARQLFEVKAFHEEYRSWFIGQAVQQDGRLFFATPVDPLFLVLFYLAKAEKEQGKFQPLDQILVDAEFSSCTMLLRCTNISKSIHHIAEEKETGGRKFYKYNEEKTLKWLTKKVNQTVNVLKDHDVSVGAKVKSATFISSKQLTGATEEDYIRYAHGLISEYIPEELSSALAKYLRLPEVAVPPTEPPSKKRKTSDGPVEAEEDYTKFNTVDLKSKKANKMSAAQKALAKVDKSGMKAISSFFSSKTKTTK</sequence>
<comment type="similarity">
    <text evidence="2">Belongs to the RNase H2 subunit B family.</text>
</comment>
<organism evidence="11 12">
    <name type="scientific">Eublepharis macularius</name>
    <name type="common">Leopard gecko</name>
    <name type="synonym">Cyrtodactylus macularius</name>
    <dbReference type="NCBI Taxonomy" id="481883"/>
    <lineage>
        <taxon>Eukaryota</taxon>
        <taxon>Metazoa</taxon>
        <taxon>Chordata</taxon>
        <taxon>Craniata</taxon>
        <taxon>Vertebrata</taxon>
        <taxon>Euteleostomi</taxon>
        <taxon>Lepidosauria</taxon>
        <taxon>Squamata</taxon>
        <taxon>Bifurcata</taxon>
        <taxon>Gekkota</taxon>
        <taxon>Eublepharidae</taxon>
        <taxon>Eublepharinae</taxon>
        <taxon>Eublepharis</taxon>
    </lineage>
</organism>
<evidence type="ECO:0000256" key="4">
    <source>
        <dbReference type="ARBA" id="ARBA00019062"/>
    </source>
</evidence>
<dbReference type="FunFam" id="1.10.20.120:FF:000001">
    <property type="entry name" value="Ribonuclease H2 subunit B"/>
    <property type="match status" value="1"/>
</dbReference>
<comment type="subcellular location">
    <subcellularLocation>
        <location evidence="1">Nucleus</location>
    </subcellularLocation>
</comment>
<dbReference type="GO" id="GO:0005654">
    <property type="term" value="C:nucleoplasm"/>
    <property type="evidence" value="ECO:0007669"/>
    <property type="project" value="TreeGrafter"/>
</dbReference>
<feature type="region of interest" description="Disordered" evidence="8">
    <location>
        <begin position="240"/>
        <end position="262"/>
    </location>
</feature>
<gene>
    <name evidence="12" type="primary">RNASEH2B</name>
</gene>
<evidence type="ECO:0000259" key="10">
    <source>
        <dbReference type="Pfam" id="PF17745"/>
    </source>
</evidence>
<reference evidence="12" key="1">
    <citation type="submission" date="2025-08" db="UniProtKB">
        <authorList>
            <consortium name="RefSeq"/>
        </authorList>
    </citation>
    <scope>IDENTIFICATION</scope>
    <source>
        <tissue evidence="12">Blood</tissue>
    </source>
</reference>
<comment type="function">
    <text evidence="6">Non catalytic subunit of RNase H2, an endonuclease that specifically degrades the RNA of RNA:DNA hybrids. Participates in DNA replication, possibly by mediating the removal of lagging-strand Okazaki fragment RNA primers during DNA replication. Mediates the excision of single ribonucleotides from DNA:RNA duplexes.</text>
</comment>
<accession>A0AA97J545</accession>
<dbReference type="CTD" id="79621"/>
<comment type="subunit">
    <text evidence="3">The RNase H2 complex is a heterotrimer composed of the catalytic subunit RNASEH2A and the non-catalytic subunits RNASEH2B and RNASEH2C.</text>
</comment>
<dbReference type="FunFam" id="2.20.25.530:FF:000001">
    <property type="entry name" value="Ribonuclease H2 subunit B"/>
    <property type="match status" value="1"/>
</dbReference>
<evidence type="ECO:0000256" key="8">
    <source>
        <dbReference type="SAM" id="MobiDB-lite"/>
    </source>
</evidence>
<dbReference type="AlphaFoldDB" id="A0AA97J545"/>
<evidence type="ECO:0000256" key="1">
    <source>
        <dbReference type="ARBA" id="ARBA00004123"/>
    </source>
</evidence>
<evidence type="ECO:0000256" key="5">
    <source>
        <dbReference type="ARBA" id="ARBA00023242"/>
    </source>
</evidence>